<sequence>MSEFKIAVNESFVPLDVTTDVSDFHAEMREHRLVDQLGTSFVAVRADRHVVRRTEQLIEDSPRSFFKISLQLEGQSSMEQAGREVHLTAGDLAIYDTSKPYVLSFDSPFALMVIQIPHDKLRIPTGLVANAVATRIGASDGLGRVVSPFLMSIATNMEHLKGPAGAMLAKNALELLESLITNQLDVVKTARDPHWDLLRKIQDYVDDNLADPDLGPASVASAVHISTRHLHSLFARQSTTVSTYIRSRRLEKCYLDLTNRALADIPVSSIGAAWGFTDAAHFSRTFKAEYGQAPREARTRALRAV</sequence>
<accession>A0ABS2TII3</accession>
<evidence type="ECO:0000256" key="2">
    <source>
        <dbReference type="ARBA" id="ARBA00023125"/>
    </source>
</evidence>
<evidence type="ECO:0000313" key="5">
    <source>
        <dbReference type="EMBL" id="MBM9433109.1"/>
    </source>
</evidence>
<organism evidence="5 6">
    <name type="scientific">Flaviflexus equikiangi</name>
    <dbReference type="NCBI Taxonomy" id="2758573"/>
    <lineage>
        <taxon>Bacteria</taxon>
        <taxon>Bacillati</taxon>
        <taxon>Actinomycetota</taxon>
        <taxon>Actinomycetes</taxon>
        <taxon>Actinomycetales</taxon>
        <taxon>Actinomycetaceae</taxon>
        <taxon>Flaviflexus</taxon>
    </lineage>
</organism>
<evidence type="ECO:0000259" key="4">
    <source>
        <dbReference type="PROSITE" id="PS01124"/>
    </source>
</evidence>
<dbReference type="EMBL" id="JAFFJS010000002">
    <property type="protein sequence ID" value="MBM9433109.1"/>
    <property type="molecule type" value="Genomic_DNA"/>
</dbReference>
<dbReference type="PANTHER" id="PTHR46796:SF6">
    <property type="entry name" value="ARAC SUBFAMILY"/>
    <property type="match status" value="1"/>
</dbReference>
<keyword evidence="1" id="KW-0805">Transcription regulation</keyword>
<dbReference type="Pfam" id="PF14525">
    <property type="entry name" value="AraC_binding_2"/>
    <property type="match status" value="1"/>
</dbReference>
<protein>
    <submittedName>
        <fullName evidence="5">Helix-turn-helix domain-containing protein</fullName>
    </submittedName>
</protein>
<dbReference type="SUPFAM" id="SSF46689">
    <property type="entry name" value="Homeodomain-like"/>
    <property type="match status" value="1"/>
</dbReference>
<comment type="caution">
    <text evidence="5">The sequence shown here is derived from an EMBL/GenBank/DDBJ whole genome shotgun (WGS) entry which is preliminary data.</text>
</comment>
<dbReference type="InterPro" id="IPR035418">
    <property type="entry name" value="AraC-bd_2"/>
</dbReference>
<proteinExistence type="predicted"/>
<keyword evidence="6" id="KW-1185">Reference proteome</keyword>
<name>A0ABS2TII3_9ACTO</name>
<dbReference type="Pfam" id="PF12833">
    <property type="entry name" value="HTH_18"/>
    <property type="match status" value="1"/>
</dbReference>
<dbReference type="PROSITE" id="PS01124">
    <property type="entry name" value="HTH_ARAC_FAMILY_2"/>
    <property type="match status" value="1"/>
</dbReference>
<dbReference type="Proteomes" id="UP000705983">
    <property type="component" value="Unassembled WGS sequence"/>
</dbReference>
<dbReference type="InterPro" id="IPR009057">
    <property type="entry name" value="Homeodomain-like_sf"/>
</dbReference>
<dbReference type="InterPro" id="IPR018060">
    <property type="entry name" value="HTH_AraC"/>
</dbReference>
<dbReference type="RefSeq" id="WP_187996404.1">
    <property type="nucleotide sequence ID" value="NZ_JACEXG010000002.1"/>
</dbReference>
<feature type="domain" description="HTH araC/xylS-type" evidence="4">
    <location>
        <begin position="199"/>
        <end position="300"/>
    </location>
</feature>
<evidence type="ECO:0000256" key="1">
    <source>
        <dbReference type="ARBA" id="ARBA00023015"/>
    </source>
</evidence>
<dbReference type="SMART" id="SM00342">
    <property type="entry name" value="HTH_ARAC"/>
    <property type="match status" value="1"/>
</dbReference>
<evidence type="ECO:0000313" key="6">
    <source>
        <dbReference type="Proteomes" id="UP000705983"/>
    </source>
</evidence>
<keyword evidence="2" id="KW-0238">DNA-binding</keyword>
<dbReference type="InterPro" id="IPR050204">
    <property type="entry name" value="AraC_XylS_family_regulators"/>
</dbReference>
<evidence type="ECO:0000256" key="3">
    <source>
        <dbReference type="ARBA" id="ARBA00023163"/>
    </source>
</evidence>
<dbReference type="Gene3D" id="1.10.10.60">
    <property type="entry name" value="Homeodomain-like"/>
    <property type="match status" value="1"/>
</dbReference>
<gene>
    <name evidence="5" type="ORF">JVW63_05275</name>
</gene>
<reference evidence="6" key="1">
    <citation type="submission" date="2021-02" db="EMBL/GenBank/DDBJ databases">
        <title>Leucobacter sp. CX169.</title>
        <authorList>
            <person name="Cheng Y."/>
        </authorList>
    </citation>
    <scope>NUCLEOTIDE SEQUENCE [LARGE SCALE GENOMIC DNA]</scope>
    <source>
        <strain evidence="6">JY899</strain>
    </source>
</reference>
<dbReference type="PANTHER" id="PTHR46796">
    <property type="entry name" value="HTH-TYPE TRANSCRIPTIONAL ACTIVATOR RHAS-RELATED"/>
    <property type="match status" value="1"/>
</dbReference>
<keyword evidence="3" id="KW-0804">Transcription</keyword>